<proteinExistence type="predicted"/>
<dbReference type="AlphaFoldDB" id="A0A7W9ZCV8"/>
<feature type="domain" description="Phytase-like" evidence="2">
    <location>
        <begin position="98"/>
        <end position="426"/>
    </location>
</feature>
<dbReference type="SUPFAM" id="SSF63829">
    <property type="entry name" value="Calcium-dependent phosphotriesterase"/>
    <property type="match status" value="1"/>
</dbReference>
<dbReference type="EMBL" id="JACIIX010000001">
    <property type="protein sequence ID" value="MBB6209152.1"/>
    <property type="molecule type" value="Genomic_DNA"/>
</dbReference>
<name>A0A7W9ZCV8_NOVIT</name>
<dbReference type="RefSeq" id="WP_184261092.1">
    <property type="nucleotide sequence ID" value="NZ_JACIIX010000001.1"/>
</dbReference>
<evidence type="ECO:0000259" key="2">
    <source>
        <dbReference type="Pfam" id="PF13449"/>
    </source>
</evidence>
<accession>A0A7W9ZCV8</accession>
<sequence length="455" mass="48898">MPAVRSVSRSLIAALTLSVSALAMAPAVSATEVPAVLEGFSSLPAATFVQPPKDAPASLAVSGRYAQSPKRVDGVGLTAGRPFVKDAAQEPMLPFKGQPVQGFSGIKPAGNGDYVVLTDNGFGTKANSPDAMLMAHVVHPDWKSGTVSLKKTVFLHDPDRKVPFLIVNENTGSRYLTGADFDPESIQTVGDEMWIGDEFGPYLIRADKTGKVLAVFDTKLGDRVLKSPDNYTVTTPAKPGPVDFDVRRSKGFEGMAVSPDGKTLYPLLEGALVAKGEAETRDGREYLRILQFDVASQSWTGKSWKYPLEENGLAIGDFNMIDATTALVIERDNGEGDPREACTGEARPDCQKTPAKFKRIYKIDLAAADADGFVRKVAYIDLMAIKDPKGLAKGISRDGVLNFPFFTIEDVHVVDATHIIVANDNNLPFSAGRRVGVPDNNEFLLLSVPDLLSAK</sequence>
<dbReference type="Proteomes" id="UP000544872">
    <property type="component" value="Unassembled WGS sequence"/>
</dbReference>
<keyword evidence="1" id="KW-0732">Signal</keyword>
<protein>
    <recommendedName>
        <fullName evidence="2">Phytase-like domain-containing protein</fullName>
    </recommendedName>
</protein>
<reference evidence="3 4" key="1">
    <citation type="submission" date="2020-08" db="EMBL/GenBank/DDBJ databases">
        <title>Genomic Encyclopedia of Type Strains, Phase IV (KMG-IV): sequencing the most valuable type-strain genomes for metagenomic binning, comparative biology and taxonomic classification.</title>
        <authorList>
            <person name="Goeker M."/>
        </authorList>
    </citation>
    <scope>NUCLEOTIDE SEQUENCE [LARGE SCALE GENOMIC DNA]</scope>
    <source>
        <strain evidence="3 4">DSM 11590</strain>
    </source>
</reference>
<dbReference type="Pfam" id="PF13449">
    <property type="entry name" value="Phytase-like"/>
    <property type="match status" value="1"/>
</dbReference>
<evidence type="ECO:0000313" key="4">
    <source>
        <dbReference type="Proteomes" id="UP000544872"/>
    </source>
</evidence>
<comment type="caution">
    <text evidence="3">The sequence shown here is derived from an EMBL/GenBank/DDBJ whole genome shotgun (WGS) entry which is preliminary data.</text>
</comment>
<gene>
    <name evidence="3" type="ORF">FHS48_000533</name>
</gene>
<feature type="chain" id="PRO_5031296037" description="Phytase-like domain-containing protein" evidence="1">
    <location>
        <begin position="26"/>
        <end position="455"/>
    </location>
</feature>
<dbReference type="PANTHER" id="PTHR37957">
    <property type="entry name" value="BLR7070 PROTEIN"/>
    <property type="match status" value="1"/>
</dbReference>
<feature type="signal peptide" evidence="1">
    <location>
        <begin position="1"/>
        <end position="25"/>
    </location>
</feature>
<evidence type="ECO:0000313" key="3">
    <source>
        <dbReference type="EMBL" id="MBB6209152.1"/>
    </source>
</evidence>
<dbReference type="InterPro" id="IPR027372">
    <property type="entry name" value="Phytase-like_dom"/>
</dbReference>
<organism evidence="3 4">
    <name type="scientific">Novispirillum itersonii</name>
    <name type="common">Aquaspirillum itersonii</name>
    <dbReference type="NCBI Taxonomy" id="189"/>
    <lineage>
        <taxon>Bacteria</taxon>
        <taxon>Pseudomonadati</taxon>
        <taxon>Pseudomonadota</taxon>
        <taxon>Alphaproteobacteria</taxon>
        <taxon>Rhodospirillales</taxon>
        <taxon>Novispirillaceae</taxon>
        <taxon>Novispirillum</taxon>
    </lineage>
</organism>
<dbReference type="PANTHER" id="PTHR37957:SF1">
    <property type="entry name" value="PHYTASE-LIKE DOMAIN-CONTAINING PROTEIN"/>
    <property type="match status" value="1"/>
</dbReference>
<keyword evidence="4" id="KW-1185">Reference proteome</keyword>
<evidence type="ECO:0000256" key="1">
    <source>
        <dbReference type="SAM" id="SignalP"/>
    </source>
</evidence>